<sequence length="45" mass="4877">MIIKAASESGKTVSKVKERKRISPILSSKNEGENACTNCPKSINK</sequence>
<accession>A0A6A4QHS1</accession>
<keyword evidence="3" id="KW-1185">Reference proteome</keyword>
<dbReference type="Proteomes" id="UP000447434">
    <property type="component" value="Chromosome 5"/>
</dbReference>
<evidence type="ECO:0000313" key="3">
    <source>
        <dbReference type="Proteomes" id="UP000447434"/>
    </source>
</evidence>
<dbReference type="AlphaFoldDB" id="A0A6A4QHS1"/>
<reference evidence="3" key="1">
    <citation type="journal article" date="2020" name="Nat. Commun.">
        <title>Genome sequence of the cluster root forming white lupin.</title>
        <authorList>
            <person name="Hufnagel B."/>
            <person name="Marques A."/>
            <person name="Soriano A."/>
            <person name="Marques L."/>
            <person name="Divol F."/>
            <person name="Doumas P."/>
            <person name="Sallet E."/>
            <person name="Mancinotti D."/>
            <person name="Carrere S."/>
            <person name="Marande W."/>
            <person name="Arribat S."/>
            <person name="Keller J."/>
            <person name="Huneau C."/>
            <person name="Blein T."/>
            <person name="Aime D."/>
            <person name="Laguerre M."/>
            <person name="Taylor J."/>
            <person name="Schubert V."/>
            <person name="Nelson M."/>
            <person name="Geu-Flores F."/>
            <person name="Crespi M."/>
            <person name="Gallardo-Guerrero K."/>
            <person name="Delaux P.-M."/>
            <person name="Salse J."/>
            <person name="Berges H."/>
            <person name="Guyot R."/>
            <person name="Gouzy J."/>
            <person name="Peret B."/>
        </authorList>
    </citation>
    <scope>NUCLEOTIDE SEQUENCE [LARGE SCALE GENOMIC DNA]</scope>
    <source>
        <strain evidence="3">cv. Amiga</strain>
    </source>
</reference>
<feature type="region of interest" description="Disordered" evidence="1">
    <location>
        <begin position="24"/>
        <end position="45"/>
    </location>
</feature>
<organism evidence="2 3">
    <name type="scientific">Lupinus albus</name>
    <name type="common">White lupine</name>
    <name type="synonym">Lupinus termis</name>
    <dbReference type="NCBI Taxonomy" id="3870"/>
    <lineage>
        <taxon>Eukaryota</taxon>
        <taxon>Viridiplantae</taxon>
        <taxon>Streptophyta</taxon>
        <taxon>Embryophyta</taxon>
        <taxon>Tracheophyta</taxon>
        <taxon>Spermatophyta</taxon>
        <taxon>Magnoliopsida</taxon>
        <taxon>eudicotyledons</taxon>
        <taxon>Gunneridae</taxon>
        <taxon>Pentapetalae</taxon>
        <taxon>rosids</taxon>
        <taxon>fabids</taxon>
        <taxon>Fabales</taxon>
        <taxon>Fabaceae</taxon>
        <taxon>Papilionoideae</taxon>
        <taxon>50 kb inversion clade</taxon>
        <taxon>genistoids sensu lato</taxon>
        <taxon>core genistoids</taxon>
        <taxon>Genisteae</taxon>
        <taxon>Lupinus</taxon>
    </lineage>
</organism>
<comment type="caution">
    <text evidence="2">The sequence shown here is derived from an EMBL/GenBank/DDBJ whole genome shotgun (WGS) entry which is preliminary data.</text>
</comment>
<gene>
    <name evidence="2" type="ORF">Lalb_Chr05g0215651</name>
</gene>
<proteinExistence type="predicted"/>
<protein>
    <submittedName>
        <fullName evidence="2">Uncharacterized protein</fullName>
    </submittedName>
</protein>
<evidence type="ECO:0000313" key="2">
    <source>
        <dbReference type="EMBL" id="KAE9613263.1"/>
    </source>
</evidence>
<evidence type="ECO:0000256" key="1">
    <source>
        <dbReference type="SAM" id="MobiDB-lite"/>
    </source>
</evidence>
<feature type="compositionally biased region" description="Polar residues" evidence="1">
    <location>
        <begin position="25"/>
        <end position="45"/>
    </location>
</feature>
<dbReference type="EMBL" id="WOCE01000005">
    <property type="protein sequence ID" value="KAE9613263.1"/>
    <property type="molecule type" value="Genomic_DNA"/>
</dbReference>
<name>A0A6A4QHS1_LUPAL</name>